<evidence type="ECO:0000313" key="1">
    <source>
        <dbReference type="EnsemblMetazoa" id="ENSAATROPP006061"/>
    </source>
</evidence>
<reference evidence="1" key="1">
    <citation type="submission" date="2024-04" db="UniProtKB">
        <authorList>
            <consortium name="EnsemblMetazoa"/>
        </authorList>
    </citation>
    <scope>IDENTIFICATION</scope>
    <source>
        <strain evidence="1">EBRO</strain>
    </source>
</reference>
<dbReference type="EnsemblMetazoa" id="ENSAATROPT006731">
    <property type="protein sequence ID" value="ENSAATROPP006061"/>
    <property type="gene ID" value="ENSAATROPG005477"/>
</dbReference>
<keyword evidence="2" id="KW-1185">Reference proteome</keyword>
<evidence type="ECO:0000313" key="2">
    <source>
        <dbReference type="Proteomes" id="UP000075880"/>
    </source>
</evidence>
<accession>A0AAG5D4I2</accession>
<dbReference type="Proteomes" id="UP000075880">
    <property type="component" value="Unassembled WGS sequence"/>
</dbReference>
<organism evidence="1 2">
    <name type="scientific">Anopheles atroparvus</name>
    <name type="common">European mosquito</name>
    <dbReference type="NCBI Taxonomy" id="41427"/>
    <lineage>
        <taxon>Eukaryota</taxon>
        <taxon>Metazoa</taxon>
        <taxon>Ecdysozoa</taxon>
        <taxon>Arthropoda</taxon>
        <taxon>Hexapoda</taxon>
        <taxon>Insecta</taxon>
        <taxon>Pterygota</taxon>
        <taxon>Neoptera</taxon>
        <taxon>Endopterygota</taxon>
        <taxon>Diptera</taxon>
        <taxon>Nematocera</taxon>
        <taxon>Culicoidea</taxon>
        <taxon>Culicidae</taxon>
        <taxon>Anophelinae</taxon>
        <taxon>Anopheles</taxon>
    </lineage>
</organism>
<sequence>MYCDIRSQFIPSISTGSAFVRNSCSISTASRMMLVTRSRVGFCTRYLNIRQAKSQCRPSSREISSFEKVKPGIRPRFFSQKMAAKLPLKKMPSTAANATTRSPKLAFLLEIQFSAQSAFFFTHGSVSMALNRNSLRKVMAQEKKQNHQANEVGGPNCNSSLTVPWSRGCTCRSGANTSRCGRFPSRSGIRRSSALRLPAPPG</sequence>
<protein>
    <submittedName>
        <fullName evidence="1">Uncharacterized protein</fullName>
    </submittedName>
</protein>
<proteinExistence type="predicted"/>
<name>A0AAG5D4I2_ANOAO</name>
<dbReference type="AlphaFoldDB" id="A0AAG5D4I2"/>